<evidence type="ECO:0008006" key="4">
    <source>
        <dbReference type="Google" id="ProtNLM"/>
    </source>
</evidence>
<evidence type="ECO:0000313" key="2">
    <source>
        <dbReference type="EMBL" id="ARP85808.1"/>
    </source>
</evidence>
<feature type="transmembrane region" description="Helical" evidence="1">
    <location>
        <begin position="363"/>
        <end position="384"/>
    </location>
</feature>
<protein>
    <recommendedName>
        <fullName evidence="4">Glycosyltransferase RgtA/B/C/D-like domain-containing protein</fullName>
    </recommendedName>
</protein>
<feature type="transmembrane region" description="Helical" evidence="1">
    <location>
        <begin position="18"/>
        <end position="38"/>
    </location>
</feature>
<name>A0A1W6YXM4_9BORD</name>
<organism evidence="2 3">
    <name type="scientific">Bordetella genomosp. 9</name>
    <dbReference type="NCBI Taxonomy" id="1416803"/>
    <lineage>
        <taxon>Bacteria</taxon>
        <taxon>Pseudomonadati</taxon>
        <taxon>Pseudomonadota</taxon>
        <taxon>Betaproteobacteria</taxon>
        <taxon>Burkholderiales</taxon>
        <taxon>Alcaligenaceae</taxon>
        <taxon>Bordetella</taxon>
    </lineage>
</organism>
<feature type="transmembrane region" description="Helical" evidence="1">
    <location>
        <begin position="140"/>
        <end position="161"/>
    </location>
</feature>
<feature type="transmembrane region" description="Helical" evidence="1">
    <location>
        <begin position="106"/>
        <end position="134"/>
    </location>
</feature>
<gene>
    <name evidence="2" type="ORF">CAL13_05995</name>
</gene>
<dbReference type="AlphaFoldDB" id="A0A1W6YXM4"/>
<reference evidence="2 3" key="1">
    <citation type="submission" date="2017-05" db="EMBL/GenBank/DDBJ databases">
        <title>Complete and WGS of Bordetella genogroups.</title>
        <authorList>
            <person name="Spilker T."/>
            <person name="LiPuma J."/>
        </authorList>
    </citation>
    <scope>NUCLEOTIDE SEQUENCE [LARGE SCALE GENOMIC DNA]</scope>
    <source>
        <strain evidence="2 3">AU17164</strain>
    </source>
</reference>
<keyword evidence="1" id="KW-0472">Membrane</keyword>
<dbReference type="Proteomes" id="UP000194139">
    <property type="component" value="Chromosome"/>
</dbReference>
<evidence type="ECO:0000256" key="1">
    <source>
        <dbReference type="SAM" id="Phobius"/>
    </source>
</evidence>
<feature type="transmembrane region" description="Helical" evidence="1">
    <location>
        <begin position="197"/>
        <end position="217"/>
    </location>
</feature>
<keyword evidence="1" id="KW-1133">Transmembrane helix</keyword>
<evidence type="ECO:0000313" key="3">
    <source>
        <dbReference type="Proteomes" id="UP000194139"/>
    </source>
</evidence>
<dbReference type="EMBL" id="CP021109">
    <property type="protein sequence ID" value="ARP85808.1"/>
    <property type="molecule type" value="Genomic_DNA"/>
</dbReference>
<feature type="transmembrane region" description="Helical" evidence="1">
    <location>
        <begin position="284"/>
        <end position="303"/>
    </location>
</feature>
<keyword evidence="1" id="KW-0812">Transmembrane</keyword>
<keyword evidence="3" id="KW-1185">Reference proteome</keyword>
<feature type="transmembrane region" description="Helical" evidence="1">
    <location>
        <begin position="223"/>
        <end position="241"/>
    </location>
</feature>
<feature type="transmembrane region" description="Helical" evidence="1">
    <location>
        <begin position="310"/>
        <end position="329"/>
    </location>
</feature>
<accession>A0A1W6YXM4</accession>
<feature type="transmembrane region" description="Helical" evidence="1">
    <location>
        <begin position="75"/>
        <end position="94"/>
    </location>
</feature>
<sequence>MAPVYKLVAHLPWVDHLLYLRLASWLIALCGLVVGVLATERLLPSMGGRLASLMAAYPLLFPQFFPEMARLGNDSLVLLFCGASWAALLCILYGKPGVKAPILLGVFLGLGLLTKAFFLPISAGFLLFLAYYWWNNKVDFPLRHLLLALGVTLLIGGAWYVRNAWLFGSVVGGDEFVAMERGPGFIEGLRANFSIGALLRGFASMMATFSWAGTWSLARLPDLLLLGPLALLGLAVVGWLLDIRRRPVIAWAPLFIVTPMLAGLGYHVFMKIAQTGLGKGTPGWYLHVLAAPLGMIVALGWRWPRLMSALFSYSLIFATGAWVMQLTLFSGCSAKLDGNPYYTFKDSSCFIDWHQLDVLTSPMVGFASLLAGGVALGVAGIVHFRGRAASVGSDLR</sequence>
<feature type="transmembrane region" description="Helical" evidence="1">
    <location>
        <begin position="248"/>
        <end position="269"/>
    </location>
</feature>
<proteinExistence type="predicted"/>